<dbReference type="InterPro" id="IPR050188">
    <property type="entry name" value="RluA_PseudoU_synthase"/>
</dbReference>
<dbReference type="Gene3D" id="3.30.2350.10">
    <property type="entry name" value="Pseudouridine synthase"/>
    <property type="match status" value="1"/>
</dbReference>
<reference evidence="3 4" key="1">
    <citation type="submission" date="2016-03" db="EMBL/GenBank/DDBJ databases">
        <authorList>
            <person name="Ploux O."/>
        </authorList>
    </citation>
    <scope>NUCLEOTIDE SEQUENCE [LARGE SCALE GENOMIC DNA]</scope>
    <source>
        <strain evidence="3 4">EC13</strain>
    </source>
</reference>
<evidence type="ECO:0000259" key="2">
    <source>
        <dbReference type="Pfam" id="PF00849"/>
    </source>
</evidence>
<dbReference type="OrthoDB" id="5289274at2"/>
<dbReference type="GO" id="GO:0009982">
    <property type="term" value="F:pseudouridine synthase activity"/>
    <property type="evidence" value="ECO:0007669"/>
    <property type="project" value="InterPro"/>
</dbReference>
<dbReference type="Proteomes" id="UP000075799">
    <property type="component" value="Unassembled WGS sequence"/>
</dbReference>
<evidence type="ECO:0000313" key="4">
    <source>
        <dbReference type="Proteomes" id="UP000075799"/>
    </source>
</evidence>
<dbReference type="GO" id="GO:0000455">
    <property type="term" value="P:enzyme-directed rRNA pseudouridine synthesis"/>
    <property type="evidence" value="ECO:0007669"/>
    <property type="project" value="TreeGrafter"/>
</dbReference>
<dbReference type="PANTHER" id="PTHR21600:SF52">
    <property type="entry name" value="PSEUDOURIDINE SYNTHASE RSUA_RLUA-LIKE DOMAIN-CONTAINING PROTEIN"/>
    <property type="match status" value="1"/>
</dbReference>
<dbReference type="InterPro" id="IPR020103">
    <property type="entry name" value="PsdUridine_synth_cat_dom_sf"/>
</dbReference>
<dbReference type="PANTHER" id="PTHR21600">
    <property type="entry name" value="MITOCHONDRIAL RNA PSEUDOURIDINE SYNTHASE"/>
    <property type="match status" value="1"/>
</dbReference>
<keyword evidence="1" id="KW-0694">RNA-binding</keyword>
<dbReference type="PROSITE" id="PS50889">
    <property type="entry name" value="S4"/>
    <property type="match status" value="1"/>
</dbReference>
<proteinExistence type="predicted"/>
<dbReference type="InterPro" id="IPR006145">
    <property type="entry name" value="PsdUridine_synth_RsuA/RluA"/>
</dbReference>
<evidence type="ECO:0000313" key="3">
    <source>
        <dbReference type="EMBL" id="KYG63572.1"/>
    </source>
</evidence>
<dbReference type="SUPFAM" id="SSF55120">
    <property type="entry name" value="Pseudouridine synthase"/>
    <property type="match status" value="1"/>
</dbReference>
<dbReference type="AlphaFoldDB" id="A0A162G1Z7"/>
<feature type="domain" description="Pseudouridine synthase RsuA/RluA-like" evidence="2">
    <location>
        <begin position="91"/>
        <end position="237"/>
    </location>
</feature>
<dbReference type="CDD" id="cd02869">
    <property type="entry name" value="PseudoU_synth_RluA_like"/>
    <property type="match status" value="1"/>
</dbReference>
<name>A0A162G1Z7_BDEBC</name>
<dbReference type="GO" id="GO:0003723">
    <property type="term" value="F:RNA binding"/>
    <property type="evidence" value="ECO:0007669"/>
    <property type="project" value="UniProtKB-KW"/>
</dbReference>
<dbReference type="Pfam" id="PF00849">
    <property type="entry name" value="PseudoU_synth_2"/>
    <property type="match status" value="1"/>
</dbReference>
<evidence type="ECO:0000256" key="1">
    <source>
        <dbReference type="PROSITE-ProRule" id="PRU00182"/>
    </source>
</evidence>
<dbReference type="EMBL" id="LUKD01000007">
    <property type="protein sequence ID" value="KYG63572.1"/>
    <property type="molecule type" value="Genomic_DNA"/>
</dbReference>
<protein>
    <submittedName>
        <fullName evidence="3">RNA pseudouridine synthase</fullName>
    </submittedName>
</protein>
<comment type="caution">
    <text evidence="3">The sequence shown here is derived from an EMBL/GenBank/DDBJ whole genome shotgun (WGS) entry which is preliminary data.</text>
</comment>
<gene>
    <name evidence="3" type="ORF">AZI87_14300</name>
</gene>
<dbReference type="GO" id="GO:0140098">
    <property type="term" value="F:catalytic activity, acting on RNA"/>
    <property type="evidence" value="ECO:0007669"/>
    <property type="project" value="UniProtKB-ARBA"/>
</dbReference>
<sequence length="284" mass="32456">MQSARGFEYGVRHIISPQSGRLIDVLLSTLSLDRTEIEFLLGLGSIYLNHKRVKEDFSVSAGDYLRVHTKPRRFPVFDINWNDRVIFSDENFIVANKISGIPVHASVDNDQEHLQFYLSKALDCDLFVTHRLDVPTRGLVVFAKSLKFQSEFNKLLLQREMTKIYKATVEGQGLQTGVLTHYMEPSPRAPKTVSHEPHEGWQDCVLEILDIKLLAENRSELKIHLLTGRTHQIRAQLGYEKHPIIGDHAYGAKKISDIEKIELEANELSFVDPIKNQKHSFSLS</sequence>
<organism evidence="3 4">
    <name type="scientific">Bdellovibrio bacteriovorus</name>
    <dbReference type="NCBI Taxonomy" id="959"/>
    <lineage>
        <taxon>Bacteria</taxon>
        <taxon>Pseudomonadati</taxon>
        <taxon>Bdellovibrionota</taxon>
        <taxon>Bdellovibrionia</taxon>
        <taxon>Bdellovibrionales</taxon>
        <taxon>Pseudobdellovibrionaceae</taxon>
        <taxon>Bdellovibrio</taxon>
    </lineage>
</organism>
<accession>A0A162G1Z7</accession>